<dbReference type="OrthoDB" id="9758822at2"/>
<dbReference type="Pfam" id="PF02065">
    <property type="entry name" value="Melibiase"/>
    <property type="match status" value="1"/>
</dbReference>
<reference evidence="3 4" key="1">
    <citation type="submission" date="2019-10" db="EMBL/GenBank/DDBJ databases">
        <title>Complete genome sequence of Vibrio sp. strain THAF100, isolated from non-filtered water from the water column of tank 6 of a marine aquarium containing stony-coral fragments. Water maintained at 26 degree C.</title>
        <authorList>
            <person name="Ruckert C."/>
            <person name="Franco A."/>
            <person name="Kalinowski J."/>
            <person name="Glaeser S."/>
        </authorList>
    </citation>
    <scope>NUCLEOTIDE SEQUENCE [LARGE SCALE GENOMIC DNA]</scope>
    <source>
        <strain evidence="3 4">THAF100</strain>
    </source>
</reference>
<protein>
    <submittedName>
        <fullName evidence="3">Melibiase</fullName>
    </submittedName>
</protein>
<gene>
    <name evidence="3" type="ORF">FIV01_05580</name>
</gene>
<dbReference type="InterPro" id="IPR050985">
    <property type="entry name" value="Alpha-glycosidase_related"/>
</dbReference>
<proteinExistence type="predicted"/>
<keyword evidence="1" id="KW-0378">Hydrolase</keyword>
<dbReference type="Gene3D" id="3.20.20.70">
    <property type="entry name" value="Aldolase class I"/>
    <property type="match status" value="1"/>
</dbReference>
<evidence type="ECO:0000256" key="1">
    <source>
        <dbReference type="ARBA" id="ARBA00022801"/>
    </source>
</evidence>
<evidence type="ECO:0000313" key="4">
    <source>
        <dbReference type="Proteomes" id="UP000326936"/>
    </source>
</evidence>
<dbReference type="RefSeq" id="WP_152430105.1">
    <property type="nucleotide sequence ID" value="NZ_CBCSDK010000002.1"/>
</dbReference>
<dbReference type="GO" id="GO:0016052">
    <property type="term" value="P:carbohydrate catabolic process"/>
    <property type="evidence" value="ECO:0007669"/>
    <property type="project" value="InterPro"/>
</dbReference>
<evidence type="ECO:0000313" key="3">
    <source>
        <dbReference type="EMBL" id="QFT25891.1"/>
    </source>
</evidence>
<organism evidence="3 4">
    <name type="scientific">Vibrio aquimaris</name>
    <dbReference type="NCBI Taxonomy" id="2587862"/>
    <lineage>
        <taxon>Bacteria</taxon>
        <taxon>Pseudomonadati</taxon>
        <taxon>Pseudomonadota</taxon>
        <taxon>Gammaproteobacteria</taxon>
        <taxon>Vibrionales</taxon>
        <taxon>Vibrionaceae</taxon>
        <taxon>Vibrio</taxon>
    </lineage>
</organism>
<keyword evidence="2" id="KW-0326">Glycosidase</keyword>
<dbReference type="CDD" id="cd14791">
    <property type="entry name" value="GH36"/>
    <property type="match status" value="1"/>
</dbReference>
<dbReference type="PANTHER" id="PTHR43053:SF3">
    <property type="entry name" value="ALPHA-GALACTOSIDASE C-RELATED"/>
    <property type="match status" value="1"/>
</dbReference>
<dbReference type="InterPro" id="IPR013785">
    <property type="entry name" value="Aldolase_TIM"/>
</dbReference>
<dbReference type="PANTHER" id="PTHR43053">
    <property type="entry name" value="GLYCOSIDASE FAMILY 31"/>
    <property type="match status" value="1"/>
</dbReference>
<dbReference type="GO" id="GO:0004557">
    <property type="term" value="F:alpha-galactosidase activity"/>
    <property type="evidence" value="ECO:0007669"/>
    <property type="project" value="InterPro"/>
</dbReference>
<keyword evidence="4" id="KW-1185">Reference proteome</keyword>
<dbReference type="AlphaFoldDB" id="A0A5P9CIM5"/>
<dbReference type="InterPro" id="IPR002252">
    <property type="entry name" value="Glyco_hydro_36"/>
</dbReference>
<dbReference type="InterPro" id="IPR017853">
    <property type="entry name" value="GH"/>
</dbReference>
<name>A0A5P9CIM5_9VIBR</name>
<dbReference type="SUPFAM" id="SSF51445">
    <property type="entry name" value="(Trans)glycosidases"/>
    <property type="match status" value="1"/>
</dbReference>
<dbReference type="KEGG" id="vaq:FIV01_05580"/>
<dbReference type="EMBL" id="CP045350">
    <property type="protein sequence ID" value="QFT25891.1"/>
    <property type="molecule type" value="Genomic_DNA"/>
</dbReference>
<dbReference type="Proteomes" id="UP000326936">
    <property type="component" value="Chromosome"/>
</dbReference>
<evidence type="ECO:0000256" key="2">
    <source>
        <dbReference type="ARBA" id="ARBA00023295"/>
    </source>
</evidence>
<sequence length="575" mass="65124">MSFSVTLENGHNLRVRDINLHAQVDTNEVTFVYQGLSNDPCSSSYVLAITEFVFDHNAVLLGDGFQMSSQTTGTMDNTEDVGTHSDQSNPYQLYSASSPKRYYNYLLIEEATCYTLFGFTSCYRFAGYFELAEVEQHQWIKICIDAEETCPQDWSSNQLESIAILEGDSLAELFAEYTHLVSCHHSEKKGVKKDAPLVWCYPPDVSESFVKDNLSQIEDGFESLDYVMIDEGYQACIGDWLIPSDQFPSGIKSLSKEIKRCGKKPALWLAPFVVHEESEVFRHHSDDWLVTHSDGSLLRVEDIAYEGGRSKSGYILDTTNPDVQEHLTHILATMRKEWGIKLFKLDALFWGSVRGCRHQDGITGVEAYRLGMEAINDGVGNALILGCNAPLWPSLGMVDAMRVSSSLDSDNKCFIEDAREAFFRSWQHRRLWQIAPGCATLIPLQNTPLEQTHVEFHRNALLACGGVLMSGDPLTQLDHFAKSTLSRLFVRHKHNQNSARFSSLSLDHAYLRMNDRNDLHCLFNFHACKQTMCLTSTMPVDWHDYWSGKKLNVQRTDVFEVEVKALSSKAILTKR</sequence>
<accession>A0A5P9CIM5</accession>